<name>A0A392QR44_9FABA</name>
<feature type="region of interest" description="Disordered" evidence="1">
    <location>
        <begin position="1"/>
        <end position="69"/>
    </location>
</feature>
<feature type="compositionally biased region" description="Basic and acidic residues" evidence="1">
    <location>
        <begin position="1"/>
        <end position="29"/>
    </location>
</feature>
<feature type="compositionally biased region" description="Basic and acidic residues" evidence="1">
    <location>
        <begin position="58"/>
        <end position="69"/>
    </location>
</feature>
<dbReference type="EMBL" id="LXQA010155767">
    <property type="protein sequence ID" value="MCI26861.1"/>
    <property type="molecule type" value="Genomic_DNA"/>
</dbReference>
<evidence type="ECO:0000313" key="2">
    <source>
        <dbReference type="EMBL" id="MCI26861.1"/>
    </source>
</evidence>
<sequence>MGKKDKEIKEEIPSDENKRKEDEESEKKSSKASSSAPRSYTTQSIVKTEPSTESRVPQTEEEKDALFDY</sequence>
<protein>
    <submittedName>
        <fullName evidence="2">Uncharacterized protein</fullName>
    </submittedName>
</protein>
<comment type="caution">
    <text evidence="2">The sequence shown here is derived from an EMBL/GenBank/DDBJ whole genome shotgun (WGS) entry which is preliminary data.</text>
</comment>
<dbReference type="Proteomes" id="UP000265520">
    <property type="component" value="Unassembled WGS sequence"/>
</dbReference>
<dbReference type="AlphaFoldDB" id="A0A392QR44"/>
<feature type="non-terminal residue" evidence="2">
    <location>
        <position position="69"/>
    </location>
</feature>
<evidence type="ECO:0000256" key="1">
    <source>
        <dbReference type="SAM" id="MobiDB-lite"/>
    </source>
</evidence>
<organism evidence="2 3">
    <name type="scientific">Trifolium medium</name>
    <dbReference type="NCBI Taxonomy" id="97028"/>
    <lineage>
        <taxon>Eukaryota</taxon>
        <taxon>Viridiplantae</taxon>
        <taxon>Streptophyta</taxon>
        <taxon>Embryophyta</taxon>
        <taxon>Tracheophyta</taxon>
        <taxon>Spermatophyta</taxon>
        <taxon>Magnoliopsida</taxon>
        <taxon>eudicotyledons</taxon>
        <taxon>Gunneridae</taxon>
        <taxon>Pentapetalae</taxon>
        <taxon>rosids</taxon>
        <taxon>fabids</taxon>
        <taxon>Fabales</taxon>
        <taxon>Fabaceae</taxon>
        <taxon>Papilionoideae</taxon>
        <taxon>50 kb inversion clade</taxon>
        <taxon>NPAAA clade</taxon>
        <taxon>Hologalegina</taxon>
        <taxon>IRL clade</taxon>
        <taxon>Trifolieae</taxon>
        <taxon>Trifolium</taxon>
    </lineage>
</organism>
<feature type="compositionally biased region" description="Polar residues" evidence="1">
    <location>
        <begin position="40"/>
        <end position="57"/>
    </location>
</feature>
<keyword evidence="3" id="KW-1185">Reference proteome</keyword>
<accession>A0A392QR44</accession>
<reference evidence="2 3" key="1">
    <citation type="journal article" date="2018" name="Front. Plant Sci.">
        <title>Red Clover (Trifolium pratense) and Zigzag Clover (T. medium) - A Picture of Genomic Similarities and Differences.</title>
        <authorList>
            <person name="Dluhosova J."/>
            <person name="Istvanek J."/>
            <person name="Nedelnik J."/>
            <person name="Repkova J."/>
        </authorList>
    </citation>
    <scope>NUCLEOTIDE SEQUENCE [LARGE SCALE GENOMIC DNA]</scope>
    <source>
        <strain evidence="3">cv. 10/8</strain>
        <tissue evidence="2">Leaf</tissue>
    </source>
</reference>
<evidence type="ECO:0000313" key="3">
    <source>
        <dbReference type="Proteomes" id="UP000265520"/>
    </source>
</evidence>
<proteinExistence type="predicted"/>